<dbReference type="InterPro" id="IPR051199">
    <property type="entry name" value="LPS_LOS_Heptosyltrfase"/>
</dbReference>
<accession>S7TW96</accession>
<sequence>MAHLFQKTDPISPRQKRKIRDILLIKMRYIGDTVLVTPLIDAIKAHIPHARIHLLVNKSVEDIVVDHPSLYQVHVFDYGRTNRSLGYLFRFLRRLIQNRFQLVIDLTRNDRSALITILSGARYRLGYDGAIFPKNLVYTHTVPYYFGQVHTVDHHLSMGELLGFHHASPHPRLPVSADRIGIVMQRLKQAGMRLDAPYAVIHPGARRWYKRWPEERFAEIGDRLFQSLNLQVVLSGGSKDAKTCRRIENLMTAPCVNTAGRLPLADLPALIRQAGILIGNDSSPIHIATAVNTPSVSLFGPTQWEAWRPRRRHDIAIAAVFPCRPCGHSRPDCPHGSDYCMNVITVDRVWAAVKSIIEQLQES</sequence>
<dbReference type="CDD" id="cd03789">
    <property type="entry name" value="GT9_LPS_heptosyltransferase"/>
    <property type="match status" value="1"/>
</dbReference>
<dbReference type="EMBL" id="ATHJ01000076">
    <property type="protein sequence ID" value="EPR41296.1"/>
    <property type="molecule type" value="Genomic_DNA"/>
</dbReference>
<evidence type="ECO:0000256" key="2">
    <source>
        <dbReference type="ARBA" id="ARBA00022679"/>
    </source>
</evidence>
<dbReference type="GO" id="GO:0005829">
    <property type="term" value="C:cytosol"/>
    <property type="evidence" value="ECO:0007669"/>
    <property type="project" value="TreeGrafter"/>
</dbReference>
<dbReference type="Pfam" id="PF01075">
    <property type="entry name" value="Glyco_transf_9"/>
    <property type="match status" value="1"/>
</dbReference>
<keyword evidence="1" id="KW-0328">Glycosyltransferase</keyword>
<comment type="caution">
    <text evidence="3">The sequence shown here is derived from an EMBL/GenBank/DDBJ whole genome shotgun (WGS) entry which is preliminary data.</text>
</comment>
<dbReference type="PANTHER" id="PTHR30160">
    <property type="entry name" value="TETRAACYLDISACCHARIDE 4'-KINASE-RELATED"/>
    <property type="match status" value="1"/>
</dbReference>
<dbReference type="SUPFAM" id="SSF53756">
    <property type="entry name" value="UDP-Glycosyltransferase/glycogen phosphorylase"/>
    <property type="match status" value="1"/>
</dbReference>
<evidence type="ECO:0000256" key="1">
    <source>
        <dbReference type="ARBA" id="ARBA00022676"/>
    </source>
</evidence>
<dbReference type="RefSeq" id="WP_020876508.1">
    <property type="nucleotide sequence ID" value="NZ_ATHJ01000076.1"/>
</dbReference>
<reference evidence="3 4" key="1">
    <citation type="journal article" date="2013" name="Genome Announc.">
        <title>Draft genome sequences for three mercury-methylating, sulfate-reducing bacteria.</title>
        <authorList>
            <person name="Brown S.D."/>
            <person name="Hurt R.A.Jr."/>
            <person name="Gilmour C.C."/>
            <person name="Elias D.A."/>
        </authorList>
    </citation>
    <scope>NUCLEOTIDE SEQUENCE [LARGE SCALE GENOMIC DNA]</scope>
    <source>
        <strain evidence="3 4">DSM 2059</strain>
    </source>
</reference>
<keyword evidence="2 3" id="KW-0808">Transferase</keyword>
<dbReference type="NCBIfam" id="TIGR02201">
    <property type="entry name" value="heptsyl_trn_III"/>
    <property type="match status" value="1"/>
</dbReference>
<evidence type="ECO:0000313" key="4">
    <source>
        <dbReference type="Proteomes" id="UP000014977"/>
    </source>
</evidence>
<dbReference type="eggNOG" id="COG0859">
    <property type="taxonomic scope" value="Bacteria"/>
</dbReference>
<dbReference type="PANTHER" id="PTHR30160:SF1">
    <property type="entry name" value="LIPOPOLYSACCHARIDE 1,2-N-ACETYLGLUCOSAMINETRANSFERASE-RELATED"/>
    <property type="match status" value="1"/>
</dbReference>
<evidence type="ECO:0000313" key="3">
    <source>
        <dbReference type="EMBL" id="EPR41296.1"/>
    </source>
</evidence>
<dbReference type="InterPro" id="IPR002201">
    <property type="entry name" value="Glyco_trans_9"/>
</dbReference>
<dbReference type="Gene3D" id="3.40.50.2000">
    <property type="entry name" value="Glycogen Phosphorylase B"/>
    <property type="match status" value="2"/>
</dbReference>
<gene>
    <name evidence="3" type="ORF">dsmv_2077</name>
</gene>
<dbReference type="AlphaFoldDB" id="S7TW96"/>
<proteinExistence type="predicted"/>
<name>S7TW96_DESML</name>
<dbReference type="STRING" id="897.B2D07_06710"/>
<protein>
    <submittedName>
        <fullName evidence="3">Lipopolysaccharide heptosyltransferase III</fullName>
    </submittedName>
</protein>
<organism evidence="3 4">
    <name type="scientific">Desulfococcus multivorans DSM 2059</name>
    <dbReference type="NCBI Taxonomy" id="1121405"/>
    <lineage>
        <taxon>Bacteria</taxon>
        <taxon>Pseudomonadati</taxon>
        <taxon>Thermodesulfobacteriota</taxon>
        <taxon>Desulfobacteria</taxon>
        <taxon>Desulfobacterales</taxon>
        <taxon>Desulfococcaceae</taxon>
        <taxon>Desulfococcus</taxon>
    </lineage>
</organism>
<dbReference type="InterPro" id="IPR011916">
    <property type="entry name" value="LipoPS_heptosylTferase-III"/>
</dbReference>
<keyword evidence="4" id="KW-1185">Reference proteome</keyword>
<dbReference type="GO" id="GO:0009244">
    <property type="term" value="P:lipopolysaccharide core region biosynthetic process"/>
    <property type="evidence" value="ECO:0007669"/>
    <property type="project" value="TreeGrafter"/>
</dbReference>
<dbReference type="Proteomes" id="UP000014977">
    <property type="component" value="Unassembled WGS sequence"/>
</dbReference>
<dbReference type="GO" id="GO:0008713">
    <property type="term" value="F:ADP-heptose-lipopolysaccharide heptosyltransferase activity"/>
    <property type="evidence" value="ECO:0007669"/>
    <property type="project" value="TreeGrafter"/>
</dbReference>